<dbReference type="GO" id="GO:0006913">
    <property type="term" value="P:nucleocytoplasmic transport"/>
    <property type="evidence" value="ECO:0007669"/>
    <property type="project" value="InterPro"/>
</dbReference>
<feature type="region of interest" description="Disordered" evidence="1">
    <location>
        <begin position="151"/>
        <end position="229"/>
    </location>
</feature>
<evidence type="ECO:0000313" key="3">
    <source>
        <dbReference type="Proteomes" id="UP000694844"/>
    </source>
</evidence>
<evidence type="ECO:0000259" key="2">
    <source>
        <dbReference type="PROSITE" id="PS50196"/>
    </source>
</evidence>
<feature type="compositionally biased region" description="Basic and acidic residues" evidence="1">
    <location>
        <begin position="209"/>
        <end position="229"/>
    </location>
</feature>
<dbReference type="GO" id="GO:0005643">
    <property type="term" value="C:nuclear pore"/>
    <property type="evidence" value="ECO:0007669"/>
    <property type="project" value="TreeGrafter"/>
</dbReference>
<evidence type="ECO:0000256" key="1">
    <source>
        <dbReference type="SAM" id="MobiDB-lite"/>
    </source>
</evidence>
<dbReference type="OrthoDB" id="2357150at2759"/>
<dbReference type="InterPro" id="IPR045255">
    <property type="entry name" value="RanBP1-like"/>
</dbReference>
<gene>
    <name evidence="4" type="primary">LOC111135686</name>
</gene>
<dbReference type="Gene3D" id="2.30.29.30">
    <property type="entry name" value="Pleckstrin-homology domain (PH domain)/Phosphotyrosine-binding domain (PTB)"/>
    <property type="match status" value="1"/>
</dbReference>
<reference evidence="4" key="1">
    <citation type="submission" date="2025-08" db="UniProtKB">
        <authorList>
            <consortium name="RefSeq"/>
        </authorList>
    </citation>
    <scope>IDENTIFICATION</scope>
    <source>
        <tissue evidence="4">Whole sample</tissue>
    </source>
</reference>
<dbReference type="RefSeq" id="XP_022341668.1">
    <property type="nucleotide sequence ID" value="XM_022485960.1"/>
</dbReference>
<proteinExistence type="predicted"/>
<dbReference type="CDD" id="cd13179">
    <property type="entry name" value="RanBD_RanBP1"/>
    <property type="match status" value="1"/>
</dbReference>
<sequence>MADEKEEVVESPEIHFEPVIRLPEVEVKSLEEDEEETFKMRAKLFRFDNAADPPEWKERGTGEVKLLKHKVTGLIRLLMRRDKTHKVCANHYVTTQMELKPNAGSDRAWVWPVPSDFADEEAKQELLAIKFANSENALKFKEKFEEAGKENKNLAVENGVSETDEQKSERVGQEAGDTNKTDDDKETSTLTDKLEELTVKGVKSSASETSKEEGDSKDKSSDSNETKTA</sequence>
<dbReference type="InterPro" id="IPR045256">
    <property type="entry name" value="RanBP1_RanBD"/>
</dbReference>
<dbReference type="SUPFAM" id="SSF50729">
    <property type="entry name" value="PH domain-like"/>
    <property type="match status" value="1"/>
</dbReference>
<evidence type="ECO:0000313" key="4">
    <source>
        <dbReference type="RefSeq" id="XP_022341668.1"/>
    </source>
</evidence>
<dbReference type="GO" id="GO:0005096">
    <property type="term" value="F:GTPase activator activity"/>
    <property type="evidence" value="ECO:0007669"/>
    <property type="project" value="TreeGrafter"/>
</dbReference>
<dbReference type="GO" id="GO:0005737">
    <property type="term" value="C:cytoplasm"/>
    <property type="evidence" value="ECO:0007669"/>
    <property type="project" value="TreeGrafter"/>
</dbReference>
<dbReference type="SMART" id="SM00160">
    <property type="entry name" value="RanBD"/>
    <property type="match status" value="1"/>
</dbReference>
<dbReference type="AlphaFoldDB" id="A0A8B8EPA6"/>
<organism evidence="3 4">
    <name type="scientific">Crassostrea virginica</name>
    <name type="common">Eastern oyster</name>
    <dbReference type="NCBI Taxonomy" id="6565"/>
    <lineage>
        <taxon>Eukaryota</taxon>
        <taxon>Metazoa</taxon>
        <taxon>Spiralia</taxon>
        <taxon>Lophotrochozoa</taxon>
        <taxon>Mollusca</taxon>
        <taxon>Bivalvia</taxon>
        <taxon>Autobranchia</taxon>
        <taxon>Pteriomorphia</taxon>
        <taxon>Ostreida</taxon>
        <taxon>Ostreoidea</taxon>
        <taxon>Ostreidae</taxon>
        <taxon>Crassostrea</taxon>
    </lineage>
</organism>
<protein>
    <submittedName>
        <fullName evidence="4">Ran-specific GTPase-activating protein-like</fullName>
    </submittedName>
</protein>
<dbReference type="PANTHER" id="PTHR23138">
    <property type="entry name" value="RAN BINDING PROTEIN"/>
    <property type="match status" value="1"/>
</dbReference>
<dbReference type="KEGG" id="cvn:111135686"/>
<dbReference type="InterPro" id="IPR011993">
    <property type="entry name" value="PH-like_dom_sf"/>
</dbReference>
<dbReference type="PROSITE" id="PS50196">
    <property type="entry name" value="RANBD1"/>
    <property type="match status" value="1"/>
</dbReference>
<dbReference type="Proteomes" id="UP000694844">
    <property type="component" value="Chromosome 5"/>
</dbReference>
<feature type="domain" description="RanBD1" evidence="2">
    <location>
        <begin position="15"/>
        <end position="153"/>
    </location>
</feature>
<dbReference type="Pfam" id="PF00638">
    <property type="entry name" value="Ran_BP1"/>
    <property type="match status" value="1"/>
</dbReference>
<dbReference type="InterPro" id="IPR000156">
    <property type="entry name" value="Ran_bind_dom"/>
</dbReference>
<keyword evidence="3" id="KW-1185">Reference proteome</keyword>
<name>A0A8B8EPA6_CRAVI</name>
<dbReference type="PANTHER" id="PTHR23138:SF94">
    <property type="entry name" value="RAN BINDING PROTEIN 1"/>
    <property type="match status" value="1"/>
</dbReference>
<feature type="compositionally biased region" description="Basic and acidic residues" evidence="1">
    <location>
        <begin position="164"/>
        <end position="198"/>
    </location>
</feature>
<dbReference type="GeneID" id="111135686"/>
<accession>A0A8B8EPA6</accession>
<dbReference type="FunFam" id="2.30.29.30:FF:000136">
    <property type="entry name" value="Ran-specific GTPase-activating protein-like"/>
    <property type="match status" value="1"/>
</dbReference>